<dbReference type="EMBL" id="SIHI01000017">
    <property type="protein sequence ID" value="TWT49854.1"/>
    <property type="molecule type" value="Genomic_DNA"/>
</dbReference>
<dbReference type="OrthoDB" id="277143at2"/>
<sequence length="100" mass="11476">MQELDRNLSDFSELHGFVHETLCESENLLSNQFQTRIKPLRSKGSVCGVEYILRGPRSLRLSAIWAADQNVVYFYNAVGERYLKVKLSNRLDVSQIDQVA</sequence>
<dbReference type="Proteomes" id="UP000317243">
    <property type="component" value="Unassembled WGS sequence"/>
</dbReference>
<evidence type="ECO:0000313" key="2">
    <source>
        <dbReference type="Proteomes" id="UP000317243"/>
    </source>
</evidence>
<keyword evidence="2" id="KW-1185">Reference proteome</keyword>
<reference evidence="1 2" key="1">
    <citation type="submission" date="2019-02" db="EMBL/GenBank/DDBJ databases">
        <title>Deep-cultivation of Planctomycetes and their phenomic and genomic characterization uncovers novel biology.</title>
        <authorList>
            <person name="Wiegand S."/>
            <person name="Jogler M."/>
            <person name="Boedeker C."/>
            <person name="Pinto D."/>
            <person name="Vollmers J."/>
            <person name="Rivas-Marin E."/>
            <person name="Kohn T."/>
            <person name="Peeters S.H."/>
            <person name="Heuer A."/>
            <person name="Rast P."/>
            <person name="Oberbeckmann S."/>
            <person name="Bunk B."/>
            <person name="Jeske O."/>
            <person name="Meyerdierks A."/>
            <person name="Storesund J.E."/>
            <person name="Kallscheuer N."/>
            <person name="Luecker S."/>
            <person name="Lage O.M."/>
            <person name="Pohl T."/>
            <person name="Merkel B.J."/>
            <person name="Hornburger P."/>
            <person name="Mueller R.-W."/>
            <person name="Bruemmer F."/>
            <person name="Labrenz M."/>
            <person name="Spormann A.M."/>
            <person name="Op Den Camp H."/>
            <person name="Overmann J."/>
            <person name="Amann R."/>
            <person name="Jetten M.S.M."/>
            <person name="Mascher T."/>
            <person name="Medema M.H."/>
            <person name="Devos D.P."/>
            <person name="Kaster A.-K."/>
            <person name="Ovreas L."/>
            <person name="Rohde M."/>
            <person name="Galperin M.Y."/>
            <person name="Jogler C."/>
        </authorList>
    </citation>
    <scope>NUCLEOTIDE SEQUENCE [LARGE SCALE GENOMIC DNA]</scope>
    <source>
        <strain evidence="1 2">KOR42</strain>
    </source>
</reference>
<proteinExistence type="predicted"/>
<name>A0A5C5WGE7_9PLAN</name>
<organism evidence="1 2">
    <name type="scientific">Thalassoglobus neptunius</name>
    <dbReference type="NCBI Taxonomy" id="1938619"/>
    <lineage>
        <taxon>Bacteria</taxon>
        <taxon>Pseudomonadati</taxon>
        <taxon>Planctomycetota</taxon>
        <taxon>Planctomycetia</taxon>
        <taxon>Planctomycetales</taxon>
        <taxon>Planctomycetaceae</taxon>
        <taxon>Thalassoglobus</taxon>
    </lineage>
</organism>
<dbReference type="AlphaFoldDB" id="A0A5C5WGE7"/>
<evidence type="ECO:0000313" key="1">
    <source>
        <dbReference type="EMBL" id="TWT49854.1"/>
    </source>
</evidence>
<comment type="caution">
    <text evidence="1">The sequence shown here is derived from an EMBL/GenBank/DDBJ whole genome shotgun (WGS) entry which is preliminary data.</text>
</comment>
<gene>
    <name evidence="1" type="ORF">KOR42_38060</name>
</gene>
<protein>
    <submittedName>
        <fullName evidence="1">Uncharacterized protein</fullName>
    </submittedName>
</protein>
<accession>A0A5C5WGE7</accession>